<evidence type="ECO:0000313" key="2">
    <source>
        <dbReference type="EMBL" id="NDJ19535.1"/>
    </source>
</evidence>
<dbReference type="Proteomes" id="UP000646053">
    <property type="component" value="Unassembled WGS sequence"/>
</dbReference>
<evidence type="ECO:0000313" key="3">
    <source>
        <dbReference type="Proteomes" id="UP000646053"/>
    </source>
</evidence>
<comment type="caution">
    <text evidence="2">The sequence shown here is derived from an EMBL/GenBank/DDBJ whole genome shotgun (WGS) entry which is preliminary data.</text>
</comment>
<accession>A0A8J8CNG0</accession>
<dbReference type="EMBL" id="WVIE01000032">
    <property type="protein sequence ID" value="NDJ19535.1"/>
    <property type="molecule type" value="Genomic_DNA"/>
</dbReference>
<keyword evidence="3" id="KW-1185">Reference proteome</keyword>
<evidence type="ECO:0000256" key="1">
    <source>
        <dbReference type="SAM" id="Phobius"/>
    </source>
</evidence>
<keyword evidence="1" id="KW-0472">Membrane</keyword>
<reference evidence="2" key="1">
    <citation type="submission" date="2019-12" db="EMBL/GenBank/DDBJ databases">
        <title>High-Quality draft genome sequences of three cyanobacteria isolated from the limestone walls of the Old Cathedral of Coimbra.</title>
        <authorList>
            <person name="Tiago I."/>
            <person name="Soares F."/>
            <person name="Portugal A."/>
        </authorList>
    </citation>
    <scope>NUCLEOTIDE SEQUENCE</scope>
    <source>
        <strain evidence="2">A</strain>
    </source>
</reference>
<keyword evidence="1" id="KW-1133">Transmembrane helix</keyword>
<feature type="transmembrane region" description="Helical" evidence="1">
    <location>
        <begin position="278"/>
        <end position="303"/>
    </location>
</feature>
<name>A0A8J8CNG0_9CYAN</name>
<dbReference type="AlphaFoldDB" id="A0A8J8CNG0"/>
<sequence>MIMRLFSKPSPKTFSLLSIGQRGVGKTVFLAGSYAELQGDDRSDHPQSSWFECQDSEVQSNLDKILYHVQQTGLYPPATIKITNFNFSLKHHALRGIKTLCNFRWWDIPGESCNLRNPDFQELVLNSHGCCVFINAQALVHDSDYAHTLEDIFNQVIAIASLIGQHRLNYAFALILTKCDALASGPATQLQLEQNLQPLTMRLDALNANYKYFYSAIPIVSISGTSMLNARGAADPLLWLLSELNKHHRFQPDRTLASSLTQTVFAPPLFPPHVQRSLLTLTLITLGLLGVVMLFLFAIGYSITNPIQVPSQEQPSRL</sequence>
<dbReference type="InterPro" id="IPR027417">
    <property type="entry name" value="P-loop_NTPase"/>
</dbReference>
<gene>
    <name evidence="2" type="ORF">GS601_19980</name>
</gene>
<protein>
    <submittedName>
        <fullName evidence="2">Uncharacterized protein</fullName>
    </submittedName>
</protein>
<organism evidence="2 3">
    <name type="scientific">Myxacorys almedinensis A</name>
    <dbReference type="NCBI Taxonomy" id="2690445"/>
    <lineage>
        <taxon>Bacteria</taxon>
        <taxon>Bacillati</taxon>
        <taxon>Cyanobacteriota</taxon>
        <taxon>Cyanophyceae</taxon>
        <taxon>Leptolyngbyales</taxon>
        <taxon>Leptolyngbyaceae</taxon>
        <taxon>Myxacorys</taxon>
        <taxon>Myxacorys almedinensis</taxon>
    </lineage>
</organism>
<keyword evidence="1" id="KW-0812">Transmembrane</keyword>
<dbReference type="RefSeq" id="WP_162425060.1">
    <property type="nucleotide sequence ID" value="NZ_WVIE01000032.1"/>
</dbReference>
<proteinExistence type="predicted"/>
<dbReference type="SUPFAM" id="SSF52540">
    <property type="entry name" value="P-loop containing nucleoside triphosphate hydrolases"/>
    <property type="match status" value="1"/>
</dbReference>
<dbReference type="Gene3D" id="3.40.50.300">
    <property type="entry name" value="P-loop containing nucleotide triphosphate hydrolases"/>
    <property type="match status" value="1"/>
</dbReference>